<dbReference type="PROSITE" id="PS50084">
    <property type="entry name" value="KH_TYPE_1"/>
    <property type="match status" value="1"/>
</dbReference>
<dbReference type="Proteomes" id="UP000176803">
    <property type="component" value="Unassembled WGS sequence"/>
</dbReference>
<dbReference type="Gene3D" id="3.30.300.20">
    <property type="match status" value="1"/>
</dbReference>
<evidence type="ECO:0000256" key="1">
    <source>
        <dbReference type="ARBA" id="ARBA00022490"/>
    </source>
</evidence>
<comment type="subcellular location">
    <subcellularLocation>
        <location evidence="3">Cytoplasm</location>
    </subcellularLocation>
</comment>
<accession>A0A1F7I0F1</accession>
<sequence length="79" mass="8826">MKTALSYIISSIVDSPNKVLITEENEGDFITFKLTVDKEDMGKVIGKNGKIIRAIRNVLKIPAIKQNKKINIVLEENPS</sequence>
<gene>
    <name evidence="3" type="primary">khpA</name>
    <name evidence="4" type="ORF">A3F03_00685</name>
</gene>
<dbReference type="PANTHER" id="PTHR34654">
    <property type="entry name" value="UPF0109 PROTEIN SCO5592"/>
    <property type="match status" value="1"/>
</dbReference>
<dbReference type="GO" id="GO:0005737">
    <property type="term" value="C:cytoplasm"/>
    <property type="evidence" value="ECO:0007669"/>
    <property type="project" value="UniProtKB-SubCell"/>
</dbReference>
<dbReference type="GO" id="GO:0003723">
    <property type="term" value="F:RNA binding"/>
    <property type="evidence" value="ECO:0007669"/>
    <property type="project" value="UniProtKB-UniRule"/>
</dbReference>
<name>A0A1F7I0F1_9BACT</name>
<keyword evidence="1 3" id="KW-0963">Cytoplasm</keyword>
<dbReference type="GO" id="GO:0071555">
    <property type="term" value="P:cell wall organization"/>
    <property type="evidence" value="ECO:0007669"/>
    <property type="project" value="UniProtKB-KW"/>
</dbReference>
<reference evidence="4 5" key="1">
    <citation type="journal article" date="2016" name="Nat. Commun.">
        <title>Thousands of microbial genomes shed light on interconnected biogeochemical processes in an aquifer system.</title>
        <authorList>
            <person name="Anantharaman K."/>
            <person name="Brown C.T."/>
            <person name="Hug L.A."/>
            <person name="Sharon I."/>
            <person name="Castelle C.J."/>
            <person name="Probst A.J."/>
            <person name="Thomas B.C."/>
            <person name="Singh A."/>
            <person name="Wilkins M.J."/>
            <person name="Karaoz U."/>
            <person name="Brodie E.L."/>
            <person name="Williams K.H."/>
            <person name="Hubbard S.S."/>
            <person name="Banfield J.F."/>
        </authorList>
    </citation>
    <scope>NUCLEOTIDE SEQUENCE [LARGE SCALE GENOMIC DNA]</scope>
</reference>
<dbReference type="InterPro" id="IPR009019">
    <property type="entry name" value="KH_sf_prok-type"/>
</dbReference>
<dbReference type="InterPro" id="IPR015946">
    <property type="entry name" value="KH_dom-like_a/b"/>
</dbReference>
<dbReference type="InterPro" id="IPR020627">
    <property type="entry name" value="KhpA"/>
</dbReference>
<comment type="function">
    <text evidence="3">A probable RNA chaperone. Forms a complex with KhpB which binds to cellular RNA and controls its expression. Plays a role in peptidoglycan (PG) homeostasis and cell length regulation.</text>
</comment>
<evidence type="ECO:0000256" key="3">
    <source>
        <dbReference type="HAMAP-Rule" id="MF_00088"/>
    </source>
</evidence>
<dbReference type="GO" id="GO:0008360">
    <property type="term" value="P:regulation of cell shape"/>
    <property type="evidence" value="ECO:0007669"/>
    <property type="project" value="UniProtKB-KW"/>
</dbReference>
<comment type="subunit">
    <text evidence="3">Forms a complex with KhpB.</text>
</comment>
<dbReference type="CDD" id="cd22533">
    <property type="entry name" value="KH-II_YlqC-like"/>
    <property type="match status" value="1"/>
</dbReference>
<protein>
    <recommendedName>
        <fullName evidence="3">RNA-binding protein KhpA</fullName>
    </recommendedName>
    <alternativeName>
        <fullName evidence="3">KH-domain protein A</fullName>
    </alternativeName>
</protein>
<evidence type="ECO:0000313" key="4">
    <source>
        <dbReference type="EMBL" id="OGK36850.1"/>
    </source>
</evidence>
<dbReference type="EMBL" id="MGAC01000051">
    <property type="protein sequence ID" value="OGK36850.1"/>
    <property type="molecule type" value="Genomic_DNA"/>
</dbReference>
<keyword evidence="3" id="KW-0961">Cell wall biogenesis/degradation</keyword>
<evidence type="ECO:0000313" key="5">
    <source>
        <dbReference type="Proteomes" id="UP000176803"/>
    </source>
</evidence>
<proteinExistence type="inferred from homology"/>
<comment type="caution">
    <text evidence="4">The sequence shown here is derived from an EMBL/GenBank/DDBJ whole genome shotgun (WGS) entry which is preliminary data.</text>
</comment>
<dbReference type="SUPFAM" id="SSF54814">
    <property type="entry name" value="Prokaryotic type KH domain (KH-domain type II)"/>
    <property type="match status" value="1"/>
</dbReference>
<comment type="similarity">
    <text evidence="3">Belongs to the KhpA RNA-binding protein family.</text>
</comment>
<organism evidence="4 5">
    <name type="scientific">Candidatus Roizmanbacteria bacterium RIFCSPHIGHO2_12_FULL_41_11</name>
    <dbReference type="NCBI Taxonomy" id="1802052"/>
    <lineage>
        <taxon>Bacteria</taxon>
        <taxon>Candidatus Roizmaniibacteriota</taxon>
    </lineage>
</organism>
<dbReference type="HAMAP" id="MF_00088">
    <property type="entry name" value="KhpA"/>
    <property type="match status" value="1"/>
</dbReference>
<evidence type="ECO:0000256" key="2">
    <source>
        <dbReference type="ARBA" id="ARBA00022884"/>
    </source>
</evidence>
<keyword evidence="3" id="KW-0133">Cell shape</keyword>
<dbReference type="AlphaFoldDB" id="A0A1F7I0F1"/>
<dbReference type="Pfam" id="PF13083">
    <property type="entry name" value="KH_KhpA-B"/>
    <property type="match status" value="1"/>
</dbReference>
<dbReference type="PANTHER" id="PTHR34654:SF1">
    <property type="entry name" value="RNA-BINDING PROTEIN KHPA"/>
    <property type="match status" value="1"/>
</dbReference>
<dbReference type="GO" id="GO:0009252">
    <property type="term" value="P:peptidoglycan biosynthetic process"/>
    <property type="evidence" value="ECO:0007669"/>
    <property type="project" value="UniProtKB-UniRule"/>
</dbReference>
<keyword evidence="3" id="KW-0143">Chaperone</keyword>
<keyword evidence="2 3" id="KW-0694">RNA-binding</keyword>